<dbReference type="NCBIfam" id="NF001764">
    <property type="entry name" value="PRK00504.1"/>
    <property type="match status" value="1"/>
</dbReference>
<dbReference type="InterPro" id="IPR011332">
    <property type="entry name" value="Ribosomal_zn-bd"/>
</dbReference>
<dbReference type="Pfam" id="PF00471">
    <property type="entry name" value="Ribosomal_L33"/>
    <property type="match status" value="1"/>
</dbReference>
<dbReference type="KEGG" id="mpm:MPNA4710"/>
<dbReference type="GO" id="GO:0005737">
    <property type="term" value="C:cytoplasm"/>
    <property type="evidence" value="ECO:0007669"/>
    <property type="project" value="UniProtKB-ARBA"/>
</dbReference>
<gene>
    <name evidence="5 6" type="primary">rpmG</name>
    <name evidence="6" type="ORF">MPNA4710</name>
</gene>
<dbReference type="RefSeq" id="WP_010874827.1">
    <property type="nucleotide sequence ID" value="NC_016807.1"/>
</dbReference>
<organism evidence="6 7">
    <name type="scientific">Mycoplasmoides pneumoniae 309</name>
    <dbReference type="NCBI Taxonomy" id="1112856"/>
    <lineage>
        <taxon>Bacteria</taxon>
        <taxon>Bacillati</taxon>
        <taxon>Mycoplasmatota</taxon>
        <taxon>Mycoplasmoidales</taxon>
        <taxon>Mycoplasmoidaceae</taxon>
        <taxon>Mycoplasmoides</taxon>
    </lineage>
</organism>
<dbReference type="HAMAP" id="MF_00294">
    <property type="entry name" value="Ribosomal_bL33"/>
    <property type="match status" value="1"/>
</dbReference>
<name>A0AB33HPS0_MYCPM</name>
<dbReference type="NCBIfam" id="TIGR01023">
    <property type="entry name" value="rpmG_bact"/>
    <property type="match status" value="1"/>
</dbReference>
<accession>A0AB33HPS0</accession>
<dbReference type="PROSITE" id="PS00582">
    <property type="entry name" value="RIBOSOMAL_L33"/>
    <property type="match status" value="1"/>
</dbReference>
<dbReference type="AlphaFoldDB" id="A0AB33HPS0"/>
<sequence length="53" mass="6282">MAVKRSTRLGCNDCREINYLTFKNVKKNPEKLALNKFCSRCRKVVVHKEVKRK</sequence>
<dbReference type="GeneID" id="66608856"/>
<reference evidence="7" key="1">
    <citation type="journal article" date="2012" name="J. Bacteriol.">
        <title>Complete genome sequence of Mycoplasma pneumoniae type 2a strain 309, isolated in Japan.</title>
        <authorList>
            <person name="Kenri T."/>
            <person name="Horino A."/>
            <person name="Matsui M."/>
            <person name="Sasaki Y."/>
            <person name="Suzuki S."/>
            <person name="Narita M."/>
            <person name="Ohya H."/>
            <person name="Okazaki N."/>
            <person name="Shibayama K."/>
        </authorList>
    </citation>
    <scope>NUCLEOTIDE SEQUENCE [LARGE SCALE GENOMIC DNA]</scope>
    <source>
        <strain evidence="7">309</strain>
    </source>
</reference>
<comment type="similarity">
    <text evidence="1 5">Belongs to the bacterial ribosomal protein bL33 family.</text>
</comment>
<dbReference type="SMR" id="A0AB33HPS0"/>
<dbReference type="Gene3D" id="2.20.28.120">
    <property type="entry name" value="Ribosomal protein L33"/>
    <property type="match status" value="1"/>
</dbReference>
<keyword evidence="3 5" id="KW-0687">Ribonucleoprotein</keyword>
<dbReference type="GO" id="GO:1990904">
    <property type="term" value="C:ribonucleoprotein complex"/>
    <property type="evidence" value="ECO:0007669"/>
    <property type="project" value="UniProtKB-KW"/>
</dbReference>
<evidence type="ECO:0000256" key="3">
    <source>
        <dbReference type="ARBA" id="ARBA00023274"/>
    </source>
</evidence>
<dbReference type="InterPro" id="IPR001705">
    <property type="entry name" value="Ribosomal_bL33"/>
</dbReference>
<evidence type="ECO:0000313" key="6">
    <source>
        <dbReference type="EMBL" id="BAL22048.1"/>
    </source>
</evidence>
<evidence type="ECO:0000313" key="7">
    <source>
        <dbReference type="Proteomes" id="UP000007105"/>
    </source>
</evidence>
<evidence type="ECO:0000256" key="4">
    <source>
        <dbReference type="ARBA" id="ARBA00035176"/>
    </source>
</evidence>
<evidence type="ECO:0000256" key="1">
    <source>
        <dbReference type="ARBA" id="ARBA00007596"/>
    </source>
</evidence>
<dbReference type="Proteomes" id="UP000007105">
    <property type="component" value="Chromosome"/>
</dbReference>
<dbReference type="GO" id="GO:0005840">
    <property type="term" value="C:ribosome"/>
    <property type="evidence" value="ECO:0007669"/>
    <property type="project" value="UniProtKB-KW"/>
</dbReference>
<dbReference type="GO" id="GO:0006412">
    <property type="term" value="P:translation"/>
    <property type="evidence" value="ECO:0007669"/>
    <property type="project" value="UniProtKB-UniRule"/>
</dbReference>
<dbReference type="EMBL" id="AP012303">
    <property type="protein sequence ID" value="BAL22048.1"/>
    <property type="molecule type" value="Genomic_DNA"/>
</dbReference>
<dbReference type="SUPFAM" id="SSF57829">
    <property type="entry name" value="Zn-binding ribosomal proteins"/>
    <property type="match status" value="1"/>
</dbReference>
<evidence type="ECO:0000256" key="5">
    <source>
        <dbReference type="HAMAP-Rule" id="MF_00294"/>
    </source>
</evidence>
<evidence type="ECO:0000256" key="2">
    <source>
        <dbReference type="ARBA" id="ARBA00022980"/>
    </source>
</evidence>
<keyword evidence="2 5" id="KW-0689">Ribosomal protein</keyword>
<proteinExistence type="inferred from homology"/>
<dbReference type="InterPro" id="IPR018264">
    <property type="entry name" value="Ribosomal_bL33_CS"/>
</dbReference>
<dbReference type="NCBIfam" id="NF001860">
    <property type="entry name" value="PRK00595.1"/>
    <property type="match status" value="1"/>
</dbReference>
<dbReference type="GO" id="GO:0003735">
    <property type="term" value="F:structural constituent of ribosome"/>
    <property type="evidence" value="ECO:0007669"/>
    <property type="project" value="InterPro"/>
</dbReference>
<protein>
    <recommendedName>
        <fullName evidence="4 5">Large ribosomal subunit protein bL33</fullName>
    </recommendedName>
</protein>
<dbReference type="InterPro" id="IPR038584">
    <property type="entry name" value="Ribosomal_bL33_sf"/>
</dbReference>